<dbReference type="OrthoDB" id="9782387at2"/>
<dbReference type="PROSITE" id="PS51918">
    <property type="entry name" value="RADICAL_SAM"/>
    <property type="match status" value="1"/>
</dbReference>
<evidence type="ECO:0000256" key="6">
    <source>
        <dbReference type="ARBA" id="ARBA00023014"/>
    </source>
</evidence>
<evidence type="ECO:0000256" key="2">
    <source>
        <dbReference type="ARBA" id="ARBA00022485"/>
    </source>
</evidence>
<feature type="domain" description="Radical SAM core" evidence="8">
    <location>
        <begin position="8"/>
        <end position="251"/>
    </location>
</feature>
<dbReference type="STRING" id="1461322.OJ16_16510"/>
<dbReference type="CDD" id="cd01335">
    <property type="entry name" value="Radical_SAM"/>
    <property type="match status" value="1"/>
</dbReference>
<dbReference type="SFLD" id="SFLDG01072">
    <property type="entry name" value="dehydrogenase_like"/>
    <property type="match status" value="1"/>
</dbReference>
<dbReference type="Pfam" id="PF04055">
    <property type="entry name" value="Radical_SAM"/>
    <property type="match status" value="1"/>
</dbReference>
<comment type="caution">
    <text evidence="9">The sequence shown here is derived from an EMBL/GenBank/DDBJ whole genome shotgun (WGS) entry which is preliminary data.</text>
</comment>
<dbReference type="SFLD" id="SFLDG01386">
    <property type="entry name" value="main_SPASM_domain-containing"/>
    <property type="match status" value="1"/>
</dbReference>
<dbReference type="SFLD" id="SFLDG01067">
    <property type="entry name" value="SPASM/twitch_domain_containing"/>
    <property type="match status" value="1"/>
</dbReference>
<evidence type="ECO:0000313" key="10">
    <source>
        <dbReference type="Proteomes" id="UP000031672"/>
    </source>
</evidence>
<dbReference type="Gene3D" id="3.20.20.70">
    <property type="entry name" value="Aldolase class I"/>
    <property type="match status" value="1"/>
</dbReference>
<dbReference type="InterPro" id="IPR023885">
    <property type="entry name" value="4Fe4S-binding_SPASM_dom"/>
</dbReference>
<comment type="cofactor">
    <cofactor evidence="1">
        <name>[4Fe-4S] cluster</name>
        <dbReference type="ChEBI" id="CHEBI:49883"/>
    </cofactor>
</comment>
<keyword evidence="4" id="KW-0479">Metal-binding</keyword>
<keyword evidence="5" id="KW-0408">Iron</keyword>
<evidence type="ECO:0000256" key="4">
    <source>
        <dbReference type="ARBA" id="ARBA00022723"/>
    </source>
</evidence>
<protein>
    <submittedName>
        <fullName evidence="9">Sulfatase maturase</fullName>
    </submittedName>
</protein>
<dbReference type="InterPro" id="IPR034491">
    <property type="entry name" value="Anaerob_Ser_sulfatase-maturase"/>
</dbReference>
<dbReference type="InterPro" id="IPR013785">
    <property type="entry name" value="Aldolase_TIM"/>
</dbReference>
<gene>
    <name evidence="9" type="ORF">OJ16_16510</name>
</gene>
<proteinExistence type="inferred from homology"/>
<keyword evidence="2" id="KW-0004">4Fe-4S</keyword>
<dbReference type="SFLD" id="SFLDS00029">
    <property type="entry name" value="Radical_SAM"/>
    <property type="match status" value="1"/>
</dbReference>
<evidence type="ECO:0000256" key="3">
    <source>
        <dbReference type="ARBA" id="ARBA00022691"/>
    </source>
</evidence>
<keyword evidence="3" id="KW-0949">S-adenosyl-L-methionine</keyword>
<dbReference type="NCBIfam" id="TIGR03942">
    <property type="entry name" value="sulfatase_rSAM"/>
    <property type="match status" value="1"/>
</dbReference>
<keyword evidence="6" id="KW-0411">Iron-sulfur</keyword>
<dbReference type="SFLD" id="SFLDG01384">
    <property type="entry name" value="thioether_bond_formation_requi"/>
    <property type="match status" value="1"/>
</dbReference>
<dbReference type="InterPro" id="IPR047207">
    <property type="entry name" value="SPASM_anSME"/>
</dbReference>
<comment type="similarity">
    <text evidence="7">Belongs to the radical SAM superfamily. Anaerobic sulfatase-maturating enzyme family.</text>
</comment>
<dbReference type="RefSeq" id="WP_040992334.1">
    <property type="nucleotide sequence ID" value="NZ_JTKH01000024.1"/>
</dbReference>
<dbReference type="EMBL" id="JTKH01000024">
    <property type="protein sequence ID" value="KII76395.1"/>
    <property type="molecule type" value="Genomic_DNA"/>
</dbReference>
<dbReference type="GO" id="GO:0016491">
    <property type="term" value="F:oxidoreductase activity"/>
    <property type="evidence" value="ECO:0007669"/>
    <property type="project" value="InterPro"/>
</dbReference>
<name>A0A0C2K7S8_9VIBR</name>
<dbReference type="CDD" id="cd21120">
    <property type="entry name" value="SPASM_anSME"/>
    <property type="match status" value="1"/>
</dbReference>
<keyword evidence="10" id="KW-1185">Reference proteome</keyword>
<dbReference type="SFLD" id="SFLDF00285">
    <property type="entry name" value="anaerobic_Ser-type_sulfatase-m"/>
    <property type="match status" value="1"/>
</dbReference>
<accession>A0A0C2NJ48</accession>
<dbReference type="NCBIfam" id="TIGR04085">
    <property type="entry name" value="rSAM_more_4Fe4S"/>
    <property type="match status" value="1"/>
</dbReference>
<dbReference type="GO" id="GO:0051539">
    <property type="term" value="F:4 iron, 4 sulfur cluster binding"/>
    <property type="evidence" value="ECO:0007669"/>
    <property type="project" value="UniProtKB-KW"/>
</dbReference>
<evidence type="ECO:0000256" key="7">
    <source>
        <dbReference type="ARBA" id="ARBA00023601"/>
    </source>
</evidence>
<dbReference type="InterPro" id="IPR007197">
    <property type="entry name" value="rSAM"/>
</dbReference>
<dbReference type="PANTHER" id="PTHR43273">
    <property type="entry name" value="ANAEROBIC SULFATASE-MATURATING ENZYME HOMOLOG ASLB-RELATED"/>
    <property type="match status" value="1"/>
</dbReference>
<evidence type="ECO:0000313" key="9">
    <source>
        <dbReference type="EMBL" id="KII76395.1"/>
    </source>
</evidence>
<dbReference type="AlphaFoldDB" id="A0A0C2K7S8"/>
<evidence type="ECO:0000259" key="8">
    <source>
        <dbReference type="PROSITE" id="PS51918"/>
    </source>
</evidence>
<dbReference type="Proteomes" id="UP000031672">
    <property type="component" value="Unassembled WGS sequence"/>
</dbReference>
<dbReference type="PANTHER" id="PTHR43273:SF3">
    <property type="entry name" value="ANAEROBIC SULFATASE-MATURATING ENZYME HOMOLOG ASLB-RELATED"/>
    <property type="match status" value="1"/>
</dbReference>
<accession>A0A0C2K7S8</accession>
<dbReference type="GO" id="GO:0046872">
    <property type="term" value="F:metal ion binding"/>
    <property type="evidence" value="ECO:0007669"/>
    <property type="project" value="UniProtKB-KW"/>
</dbReference>
<evidence type="ECO:0000256" key="1">
    <source>
        <dbReference type="ARBA" id="ARBA00001966"/>
    </source>
</evidence>
<evidence type="ECO:0000256" key="5">
    <source>
        <dbReference type="ARBA" id="ARBA00023004"/>
    </source>
</evidence>
<sequence>MHQTTHSLQGCHVMAKPSSSKCNIDCHYCFYLEKSHLYPDADRQSYMSVETLELYIQQHIAAQKTQQVVFAWQGGEPTLLGVAFFEKAIEFQRKYQQGKQIINTIQTNGLLIDEGWCQFLKRHQFLVGISIDGPKELHDVYRKTRAGKPTHDKVIAAITQLKHHHIEFNTLTVVSDANVKHPEEVYHYLKSLGSQHMQFIPLVERAATQATENGLTLLHPQSIEKAAVTSWSVNPDHYGLFMSAIFHHWVRKDIGRVWVQLFENTFALTCDQPAQLCVFAPTCGSAFALESNGDLYACDHYVYPEFKLGNIHQSDINTLNHSDDNKHFAQQKQRSLPRDCQQCAYLSLCNGGCPKHRFALSQAAKPEQNYLCAGYKTFFAYSAPYLSLMKQLYLDGHPPAAIMEIIARKEQQPK</sequence>
<dbReference type="InterPro" id="IPR023867">
    <property type="entry name" value="Sulphatase_maturase_rSAM"/>
</dbReference>
<dbReference type="InterPro" id="IPR058240">
    <property type="entry name" value="rSAM_sf"/>
</dbReference>
<reference evidence="9 10" key="1">
    <citation type="submission" date="2014-11" db="EMBL/GenBank/DDBJ databases">
        <title>Draft Genome Sequence of Vibrio piscirenalis strains CECT 8603T and CECT 8604, two marine Gammaproteobacterium isolated from cultured gilthead sea bream (Sparus aurata).</title>
        <authorList>
            <person name="Arahal D.R."/>
            <person name="Rodrigo-Torres L."/>
            <person name="Lucena T."/>
            <person name="Pujalte M.J."/>
        </authorList>
    </citation>
    <scope>NUCLEOTIDE SEQUENCE [LARGE SCALE GENOMIC DNA]</scope>
    <source>
        <strain evidence="9 10">DCR 1-4-2</strain>
    </source>
</reference>
<dbReference type="Pfam" id="PF13186">
    <property type="entry name" value="SPASM"/>
    <property type="match status" value="1"/>
</dbReference>
<organism evidence="9 10">
    <name type="scientific">Vibrio renipiscarius</name>
    <dbReference type="NCBI Taxonomy" id="1461322"/>
    <lineage>
        <taxon>Bacteria</taxon>
        <taxon>Pseudomonadati</taxon>
        <taxon>Pseudomonadota</taxon>
        <taxon>Gammaproteobacteria</taxon>
        <taxon>Vibrionales</taxon>
        <taxon>Vibrionaceae</taxon>
        <taxon>Vibrio</taxon>
    </lineage>
</organism>
<dbReference type="SUPFAM" id="SSF102114">
    <property type="entry name" value="Radical SAM enzymes"/>
    <property type="match status" value="1"/>
</dbReference>